<comment type="caution">
    <text evidence="6">The sequence shown here is derived from an EMBL/GenBank/DDBJ whole genome shotgun (WGS) entry which is preliminary data.</text>
</comment>
<dbReference type="InterPro" id="IPR017939">
    <property type="entry name" value="G-Glutamylcylcotransferase"/>
</dbReference>
<organism evidence="6 7">
    <name type="scientific">Leucocoprinus leucothites</name>
    <dbReference type="NCBI Taxonomy" id="201217"/>
    <lineage>
        <taxon>Eukaryota</taxon>
        <taxon>Fungi</taxon>
        <taxon>Dikarya</taxon>
        <taxon>Basidiomycota</taxon>
        <taxon>Agaricomycotina</taxon>
        <taxon>Agaricomycetes</taxon>
        <taxon>Agaricomycetidae</taxon>
        <taxon>Agaricales</taxon>
        <taxon>Agaricineae</taxon>
        <taxon>Agaricaceae</taxon>
        <taxon>Leucocoprinus</taxon>
    </lineage>
</organism>
<keyword evidence="7" id="KW-1185">Reference proteome</keyword>
<dbReference type="Pfam" id="PF13772">
    <property type="entry name" value="AIG2_2"/>
    <property type="match status" value="1"/>
</dbReference>
<evidence type="ECO:0000256" key="3">
    <source>
        <dbReference type="PIRSR" id="PIRSR617939-1"/>
    </source>
</evidence>
<dbReference type="CDD" id="cd06661">
    <property type="entry name" value="GGCT_like"/>
    <property type="match status" value="2"/>
</dbReference>
<dbReference type="AlphaFoldDB" id="A0A8H5LHX4"/>
<feature type="binding site" evidence="4">
    <location>
        <begin position="8"/>
        <end position="13"/>
    </location>
    <ligand>
        <name>substrate</name>
    </ligand>
</feature>
<dbReference type="InterPro" id="IPR009288">
    <property type="entry name" value="AIG2-like_dom"/>
</dbReference>
<reference evidence="6 7" key="1">
    <citation type="journal article" date="2020" name="ISME J.">
        <title>Uncovering the hidden diversity of litter-decomposition mechanisms in mushroom-forming fungi.</title>
        <authorList>
            <person name="Floudas D."/>
            <person name="Bentzer J."/>
            <person name="Ahren D."/>
            <person name="Johansson T."/>
            <person name="Persson P."/>
            <person name="Tunlid A."/>
        </authorList>
    </citation>
    <scope>NUCLEOTIDE SEQUENCE [LARGE SCALE GENOMIC DNA]</scope>
    <source>
        <strain evidence="6 7">CBS 146.42</strain>
    </source>
</reference>
<dbReference type="InterPro" id="IPR036568">
    <property type="entry name" value="GGCT-like_sf"/>
</dbReference>
<protein>
    <recommendedName>
        <fullName evidence="1">gamma-glutamylcyclotransferase</fullName>
        <ecNumber evidence="1">4.3.2.9</ecNumber>
    </recommendedName>
</protein>
<dbReference type="Pfam" id="PF06094">
    <property type="entry name" value="GGACT"/>
    <property type="match status" value="1"/>
</dbReference>
<dbReference type="OrthoDB" id="2924818at2759"/>
<name>A0A8H5LHX4_9AGAR</name>
<evidence type="ECO:0000256" key="4">
    <source>
        <dbReference type="PIRSR" id="PIRSR617939-2"/>
    </source>
</evidence>
<dbReference type="PANTHER" id="PTHR12935:SF0">
    <property type="entry name" value="GAMMA-GLUTAMYLCYCLOTRANSFERASE"/>
    <property type="match status" value="1"/>
</dbReference>
<keyword evidence="2" id="KW-0456">Lyase</keyword>
<evidence type="ECO:0000313" key="7">
    <source>
        <dbReference type="Proteomes" id="UP000559027"/>
    </source>
</evidence>
<evidence type="ECO:0000313" key="6">
    <source>
        <dbReference type="EMBL" id="KAF5357759.1"/>
    </source>
</evidence>
<evidence type="ECO:0000259" key="5">
    <source>
        <dbReference type="Pfam" id="PF06094"/>
    </source>
</evidence>
<dbReference type="Gene3D" id="3.10.490.10">
    <property type="entry name" value="Gamma-glutamyl cyclotransferase-like"/>
    <property type="match status" value="2"/>
</dbReference>
<sequence length="291" mass="34099">MAQSRPVYFGYGSNMWRDQMVRRCPQHKFLGVGCIENWKWFISESGYANIRRSPGDKVYALVYELSETDEERLDRNEGVPVHYVKEYHDITFLGTKSSPEKAEIKALIYINEKLLKDSPPKTEYIYRMNMAIADGIKAGIPEEYMEKYLRPFIPKEYVVPKERRWFICERGYANIMESRGDTVYGLVYEITQSDEQSLDGYEGVPHNYAKKYLTITFLGDKDTPTSQDIEMLVYIDIERDCYGPPKIEYIHRMNMAIADAANEGIPKEYIEKDLRSFIPKQWATTQSNLYR</sequence>
<accession>A0A8H5LHX4</accession>
<dbReference type="PANTHER" id="PTHR12935">
    <property type="entry name" value="GAMMA-GLUTAMYLCYCLOTRANSFERASE"/>
    <property type="match status" value="1"/>
</dbReference>
<dbReference type="EC" id="4.3.2.9" evidence="1"/>
<dbReference type="Proteomes" id="UP000559027">
    <property type="component" value="Unassembled WGS sequence"/>
</dbReference>
<feature type="active site" description="Proton acceptor" evidence="3">
    <location>
        <position position="77"/>
    </location>
</feature>
<dbReference type="EMBL" id="JAACJO010000005">
    <property type="protein sequence ID" value="KAF5357759.1"/>
    <property type="molecule type" value="Genomic_DNA"/>
</dbReference>
<evidence type="ECO:0000256" key="2">
    <source>
        <dbReference type="ARBA" id="ARBA00023239"/>
    </source>
</evidence>
<proteinExistence type="predicted"/>
<dbReference type="GO" id="GO:0003839">
    <property type="term" value="F:gamma-glutamylcyclotransferase activity"/>
    <property type="evidence" value="ECO:0007669"/>
    <property type="project" value="UniProtKB-EC"/>
</dbReference>
<dbReference type="InterPro" id="IPR013024">
    <property type="entry name" value="GGCT-like"/>
</dbReference>
<dbReference type="SUPFAM" id="SSF110857">
    <property type="entry name" value="Gamma-glutamyl cyclotransferase-like"/>
    <property type="match status" value="2"/>
</dbReference>
<gene>
    <name evidence="6" type="ORF">D9756_001326</name>
</gene>
<feature type="domain" description="Gamma-glutamylcyclotransferase AIG2-like" evidence="5">
    <location>
        <begin position="8"/>
        <end position="113"/>
    </location>
</feature>
<evidence type="ECO:0000256" key="1">
    <source>
        <dbReference type="ARBA" id="ARBA00012346"/>
    </source>
</evidence>